<reference evidence="1 2" key="1">
    <citation type="journal article" date="2021" name="Genome Biol. Evol.">
        <title>Complete Genome Sequencing of a Novel Gloeobacter Species from a Waterfall Cave in Mexico.</title>
        <authorList>
            <person name="Saw J.H."/>
            <person name="Cardona T."/>
            <person name="Montejano G."/>
        </authorList>
    </citation>
    <scope>NUCLEOTIDE SEQUENCE [LARGE SCALE GENOMIC DNA]</scope>
    <source>
        <strain evidence="1">MG652769</strain>
    </source>
</reference>
<dbReference type="EMBL" id="CP063845">
    <property type="protein sequence ID" value="UFP95884.1"/>
    <property type="molecule type" value="Genomic_DNA"/>
</dbReference>
<keyword evidence="2" id="KW-1185">Reference proteome</keyword>
<dbReference type="Proteomes" id="UP001054846">
    <property type="component" value="Chromosome"/>
</dbReference>
<gene>
    <name evidence="1" type="ORF">ISF26_06585</name>
</gene>
<evidence type="ECO:0000313" key="1">
    <source>
        <dbReference type="EMBL" id="UFP95884.1"/>
    </source>
</evidence>
<organism evidence="1 2">
    <name type="scientific">Gloeobacter morelensis MG652769</name>
    <dbReference type="NCBI Taxonomy" id="2781736"/>
    <lineage>
        <taxon>Bacteria</taxon>
        <taxon>Bacillati</taxon>
        <taxon>Cyanobacteriota</taxon>
        <taxon>Cyanophyceae</taxon>
        <taxon>Gloeobacterales</taxon>
        <taxon>Gloeobacteraceae</taxon>
        <taxon>Gloeobacter</taxon>
        <taxon>Gloeobacter morelensis</taxon>
    </lineage>
</organism>
<proteinExistence type="predicted"/>
<accession>A0ABY3PQJ6</accession>
<sequence length="100" mass="10751">MSKNQFSIAEFTARVERVAGRVDPVLRVSQAGPDMVLVTYPGLSKHVWVKAADEGEKFVVLKTRTDAPRPAHMGEIGAVGEGFLAEILGNYVAEVGNPSL</sequence>
<protein>
    <submittedName>
        <fullName evidence="1">Uncharacterized protein</fullName>
    </submittedName>
</protein>
<evidence type="ECO:0000313" key="2">
    <source>
        <dbReference type="Proteomes" id="UP001054846"/>
    </source>
</evidence>
<dbReference type="RefSeq" id="WP_230843115.1">
    <property type="nucleotide sequence ID" value="NZ_CP063845.1"/>
</dbReference>
<name>A0ABY3PQJ6_9CYAN</name>